<dbReference type="GO" id="GO:0000422">
    <property type="term" value="P:autophagy of mitochondrion"/>
    <property type="evidence" value="ECO:0007669"/>
    <property type="project" value="TreeGrafter"/>
</dbReference>
<dbReference type="Gene3D" id="3.30.1460.50">
    <property type="match status" value="1"/>
</dbReference>
<dbReference type="OrthoDB" id="4089664at2759"/>
<comment type="caution">
    <text evidence="7">The sequence shown here is derived from an EMBL/GenBank/DDBJ whole genome shotgun (WGS) entry which is preliminary data.</text>
</comment>
<evidence type="ECO:0000313" key="7">
    <source>
        <dbReference type="EMBL" id="KAI0530602.1"/>
    </source>
</evidence>
<evidence type="ECO:0000313" key="8">
    <source>
        <dbReference type="Proteomes" id="UP000829196"/>
    </source>
</evidence>
<keyword evidence="3" id="KW-0808">Transferase</keyword>
<evidence type="ECO:0000256" key="2">
    <source>
        <dbReference type="ARBA" id="ARBA00021099"/>
    </source>
</evidence>
<dbReference type="InterPro" id="IPR007135">
    <property type="entry name" value="Atg3/Atg10"/>
</dbReference>
<evidence type="ECO:0000256" key="3">
    <source>
        <dbReference type="ARBA" id="ARBA00022679"/>
    </source>
</evidence>
<keyword evidence="4" id="KW-0833">Ubl conjugation pathway</keyword>
<dbReference type="PANTHER" id="PTHR14957">
    <property type="entry name" value="UBIQUITIN-LIKE-CONJUGATING ENZYME ATG10"/>
    <property type="match status" value="1"/>
</dbReference>
<reference evidence="7" key="1">
    <citation type="journal article" date="2022" name="Front. Genet.">
        <title>Chromosome-Scale Assembly of the Dendrobium nobile Genome Provides Insights Into the Molecular Mechanism of the Biosynthesis of the Medicinal Active Ingredient of Dendrobium.</title>
        <authorList>
            <person name="Xu Q."/>
            <person name="Niu S.-C."/>
            <person name="Li K.-L."/>
            <person name="Zheng P.-J."/>
            <person name="Zhang X.-J."/>
            <person name="Jia Y."/>
            <person name="Liu Y."/>
            <person name="Niu Y.-X."/>
            <person name="Yu L.-H."/>
            <person name="Chen D.-F."/>
            <person name="Zhang G.-Q."/>
        </authorList>
    </citation>
    <scope>NUCLEOTIDE SEQUENCE</scope>
    <source>
        <tissue evidence="7">Leaf</tissue>
    </source>
</reference>
<evidence type="ECO:0000256" key="4">
    <source>
        <dbReference type="ARBA" id="ARBA00022786"/>
    </source>
</evidence>
<comment type="similarity">
    <text evidence="1">Belongs to the ATG10 family.</text>
</comment>
<sequence length="230" mass="25941">MGDQSICDGSLSADDFYVAAKSLCELWQTANTTLPNWTWIPFKRIPTGISCNEGYLSLENVYHIKSSKELVSSQDPFQEEQPVDSATVVQVPSSVIHAYDFHIIYSFSYRNPVLYFHGHKYDGQPLDLDDIQKDLPEYSLKLIRESKWTFITFEEHPYLHQPWYMLHPCGTSDWMKLLQGNPSAANYLVSWLSVVGQAVGLRVPSSLTSSCFNDGSSSSIGQCVEIDPSL</sequence>
<dbReference type="GO" id="GO:0032446">
    <property type="term" value="P:protein modification by small protein conjugation"/>
    <property type="evidence" value="ECO:0007669"/>
    <property type="project" value="TreeGrafter"/>
</dbReference>
<evidence type="ECO:0000256" key="1">
    <source>
        <dbReference type="ARBA" id="ARBA00005696"/>
    </source>
</evidence>
<dbReference type="AlphaFoldDB" id="A0A8T3CB23"/>
<evidence type="ECO:0000256" key="5">
    <source>
        <dbReference type="ARBA" id="ARBA00023006"/>
    </source>
</evidence>
<dbReference type="GO" id="GO:0000045">
    <property type="term" value="P:autophagosome assembly"/>
    <property type="evidence" value="ECO:0007669"/>
    <property type="project" value="TreeGrafter"/>
</dbReference>
<organism evidence="7 8">
    <name type="scientific">Dendrobium nobile</name>
    <name type="common">Orchid</name>
    <dbReference type="NCBI Taxonomy" id="94219"/>
    <lineage>
        <taxon>Eukaryota</taxon>
        <taxon>Viridiplantae</taxon>
        <taxon>Streptophyta</taxon>
        <taxon>Embryophyta</taxon>
        <taxon>Tracheophyta</taxon>
        <taxon>Spermatophyta</taxon>
        <taxon>Magnoliopsida</taxon>
        <taxon>Liliopsida</taxon>
        <taxon>Asparagales</taxon>
        <taxon>Orchidaceae</taxon>
        <taxon>Epidendroideae</taxon>
        <taxon>Malaxideae</taxon>
        <taxon>Dendrobiinae</taxon>
        <taxon>Dendrobium</taxon>
    </lineage>
</organism>
<dbReference type="EMBL" id="JAGYWB010000001">
    <property type="protein sequence ID" value="KAI0530602.1"/>
    <property type="molecule type" value="Genomic_DNA"/>
</dbReference>
<dbReference type="Pfam" id="PF03987">
    <property type="entry name" value="Autophagy_act_C"/>
    <property type="match status" value="1"/>
</dbReference>
<dbReference type="Proteomes" id="UP000829196">
    <property type="component" value="Unassembled WGS sequence"/>
</dbReference>
<name>A0A8T3CB23_DENNO</name>
<accession>A0A8T3CB23</accession>
<gene>
    <name evidence="7" type="ORF">KFK09_000147</name>
</gene>
<proteinExistence type="inferred from homology"/>
<protein>
    <recommendedName>
        <fullName evidence="2">Ubiquitin-like-conjugating enzyme ATG10</fullName>
    </recommendedName>
    <alternativeName>
        <fullName evidence="6">Autophagy-related protein 10</fullName>
    </alternativeName>
</protein>
<dbReference type="GO" id="GO:0061651">
    <property type="term" value="F:Atg12 conjugating enzyme activity"/>
    <property type="evidence" value="ECO:0007669"/>
    <property type="project" value="TreeGrafter"/>
</dbReference>
<keyword evidence="5" id="KW-0072">Autophagy</keyword>
<evidence type="ECO:0000256" key="6">
    <source>
        <dbReference type="ARBA" id="ARBA00029833"/>
    </source>
</evidence>
<keyword evidence="8" id="KW-1185">Reference proteome</keyword>
<dbReference type="GO" id="GO:0005829">
    <property type="term" value="C:cytosol"/>
    <property type="evidence" value="ECO:0007669"/>
    <property type="project" value="TreeGrafter"/>
</dbReference>
<dbReference type="PANTHER" id="PTHR14957:SF1">
    <property type="entry name" value="UBIQUITIN-LIKE-CONJUGATING ENZYME ATG10"/>
    <property type="match status" value="1"/>
</dbReference>